<keyword evidence="1" id="KW-0732">Signal</keyword>
<reference evidence="2 3" key="1">
    <citation type="journal article" date="2011" name="Science">
        <title>The ecoresponsive genome of Daphnia pulex.</title>
        <authorList>
            <person name="Colbourne J.K."/>
            <person name="Pfrender M.E."/>
            <person name="Gilbert D."/>
            <person name="Thomas W.K."/>
            <person name="Tucker A."/>
            <person name="Oakley T.H."/>
            <person name="Tokishita S."/>
            <person name="Aerts A."/>
            <person name="Arnold G.J."/>
            <person name="Basu M.K."/>
            <person name="Bauer D.J."/>
            <person name="Caceres C.E."/>
            <person name="Carmel L."/>
            <person name="Casola C."/>
            <person name="Choi J.H."/>
            <person name="Detter J.C."/>
            <person name="Dong Q."/>
            <person name="Dusheyko S."/>
            <person name="Eads B.D."/>
            <person name="Frohlich T."/>
            <person name="Geiler-Samerotte K.A."/>
            <person name="Gerlach D."/>
            <person name="Hatcher P."/>
            <person name="Jogdeo S."/>
            <person name="Krijgsveld J."/>
            <person name="Kriventseva E.V."/>
            <person name="Kultz D."/>
            <person name="Laforsch C."/>
            <person name="Lindquist E."/>
            <person name="Lopez J."/>
            <person name="Manak J.R."/>
            <person name="Muller J."/>
            <person name="Pangilinan J."/>
            <person name="Patwardhan R.P."/>
            <person name="Pitluck S."/>
            <person name="Pritham E.J."/>
            <person name="Rechtsteiner A."/>
            <person name="Rho M."/>
            <person name="Rogozin I.B."/>
            <person name="Sakarya O."/>
            <person name="Salamov A."/>
            <person name="Schaack S."/>
            <person name="Shapiro H."/>
            <person name="Shiga Y."/>
            <person name="Skalitzky C."/>
            <person name="Smith Z."/>
            <person name="Souvorov A."/>
            <person name="Sung W."/>
            <person name="Tang Z."/>
            <person name="Tsuchiya D."/>
            <person name="Tu H."/>
            <person name="Vos H."/>
            <person name="Wang M."/>
            <person name="Wolf Y.I."/>
            <person name="Yamagata H."/>
            <person name="Yamada T."/>
            <person name="Ye Y."/>
            <person name="Shaw J.R."/>
            <person name="Andrews J."/>
            <person name="Crease T.J."/>
            <person name="Tang H."/>
            <person name="Lucas S.M."/>
            <person name="Robertson H.M."/>
            <person name="Bork P."/>
            <person name="Koonin E.V."/>
            <person name="Zdobnov E.M."/>
            <person name="Grigoriev I.V."/>
            <person name="Lynch M."/>
            <person name="Boore J.L."/>
        </authorList>
    </citation>
    <scope>NUCLEOTIDE SEQUENCE [LARGE SCALE GENOMIC DNA]</scope>
</reference>
<feature type="signal peptide" evidence="1">
    <location>
        <begin position="1"/>
        <end position="19"/>
    </location>
</feature>
<sequence length="264" mass="27531">MRVEIACLLVLVAVSACASSPVEPKSDKDRFLFVSGSYSFTTFTVLKATTTTTSTYTSTTTCTTSSAALTTCTIGRRRRGLFYDEAGAQGRDRRGLFYNDEEVEGKDGGSFLPAENKSSDPVEEVAKTSADDSSLIPLEIESGYDVPAVGPNRFLLSFGTSTVTSLVLTTSTVSLTAFCSSTSGASDPVNEVAEVKSSVSADDVVIPLEVQAGFALPQGQEGNRFLLAFGTSTITSYTVSSTTISLTAFCSSTSGFALCGGAGK</sequence>
<name>E9FVB9_DAPPU</name>
<gene>
    <name evidence="2" type="ORF">DAPPUDRAFT_310732</name>
</gene>
<evidence type="ECO:0000313" key="3">
    <source>
        <dbReference type="Proteomes" id="UP000000305"/>
    </source>
</evidence>
<dbReference type="AlphaFoldDB" id="E9FVB9"/>
<evidence type="ECO:0000313" key="2">
    <source>
        <dbReference type="EMBL" id="EFX89136.1"/>
    </source>
</evidence>
<dbReference type="PhylomeDB" id="E9FVB9"/>
<dbReference type="Proteomes" id="UP000000305">
    <property type="component" value="Unassembled WGS sequence"/>
</dbReference>
<dbReference type="EMBL" id="GL732525">
    <property type="protein sequence ID" value="EFX89136.1"/>
    <property type="molecule type" value="Genomic_DNA"/>
</dbReference>
<protein>
    <submittedName>
        <fullName evidence="2">Uncharacterized protein</fullName>
    </submittedName>
</protein>
<dbReference type="InParanoid" id="E9FVB9"/>
<evidence type="ECO:0000256" key="1">
    <source>
        <dbReference type="SAM" id="SignalP"/>
    </source>
</evidence>
<feature type="chain" id="PRO_5003236835" evidence="1">
    <location>
        <begin position="20"/>
        <end position="264"/>
    </location>
</feature>
<dbReference type="HOGENOM" id="CLU_092176_0_0_1"/>
<proteinExistence type="predicted"/>
<accession>E9FVB9</accession>
<organism evidence="2 3">
    <name type="scientific">Daphnia pulex</name>
    <name type="common">Water flea</name>
    <dbReference type="NCBI Taxonomy" id="6669"/>
    <lineage>
        <taxon>Eukaryota</taxon>
        <taxon>Metazoa</taxon>
        <taxon>Ecdysozoa</taxon>
        <taxon>Arthropoda</taxon>
        <taxon>Crustacea</taxon>
        <taxon>Branchiopoda</taxon>
        <taxon>Diplostraca</taxon>
        <taxon>Cladocera</taxon>
        <taxon>Anomopoda</taxon>
        <taxon>Daphniidae</taxon>
        <taxon>Daphnia</taxon>
    </lineage>
</organism>
<dbReference type="OrthoDB" id="6373998at2759"/>
<dbReference type="PROSITE" id="PS51257">
    <property type="entry name" value="PROKAR_LIPOPROTEIN"/>
    <property type="match status" value="1"/>
</dbReference>
<keyword evidence="3" id="KW-1185">Reference proteome</keyword>
<dbReference type="KEGG" id="dpx:DAPPUDRAFT_310732"/>